<dbReference type="SUPFAM" id="SSF52540">
    <property type="entry name" value="P-loop containing nucleoside triphosphate hydrolases"/>
    <property type="match status" value="1"/>
</dbReference>
<dbReference type="InterPro" id="IPR027417">
    <property type="entry name" value="P-loop_NTPase"/>
</dbReference>
<dbReference type="PANTHER" id="PTHR32182">
    <property type="entry name" value="DNA REPLICATION AND REPAIR PROTEIN RECF"/>
    <property type="match status" value="1"/>
</dbReference>
<dbReference type="InterPro" id="IPR036286">
    <property type="entry name" value="LexA/Signal_pep-like_sf"/>
</dbReference>
<dbReference type="EMBL" id="JABFBC010000010">
    <property type="protein sequence ID" value="NNU82234.1"/>
    <property type="molecule type" value="Genomic_DNA"/>
</dbReference>
<accession>A0A849L7Y0</accession>
<evidence type="ECO:0000313" key="4">
    <source>
        <dbReference type="Proteomes" id="UP000572377"/>
    </source>
</evidence>
<gene>
    <name evidence="3" type="ORF">HMH01_17500</name>
</gene>
<keyword evidence="1" id="KW-0175">Coiled coil</keyword>
<name>A0A849L7Y0_9RHOB</name>
<dbReference type="Proteomes" id="UP000572377">
    <property type="component" value="Unassembled WGS sequence"/>
</dbReference>
<dbReference type="Gene3D" id="3.40.50.300">
    <property type="entry name" value="P-loop containing nucleotide triphosphate hydrolases"/>
    <property type="match status" value="2"/>
</dbReference>
<proteinExistence type="predicted"/>
<reference evidence="3 4" key="1">
    <citation type="submission" date="2020-05" db="EMBL/GenBank/DDBJ databases">
        <title>Gimesia benthica sp. nov., a novel planctomycete isolated from a deep-sea water sample of the Northwest Indian Ocean.</title>
        <authorList>
            <person name="Wang J."/>
            <person name="Ruan C."/>
            <person name="Song L."/>
            <person name="Zhu Y."/>
            <person name="Li A."/>
            <person name="Zheng X."/>
            <person name="Wang L."/>
            <person name="Lu Z."/>
            <person name="Huang Y."/>
            <person name="Du W."/>
            <person name="Zhou Y."/>
            <person name="Huang L."/>
            <person name="Dai X."/>
        </authorList>
    </citation>
    <scope>NUCLEOTIDE SEQUENCE [LARGE SCALE GENOMIC DNA]</scope>
    <source>
        <strain evidence="3 4">YYQ-30</strain>
    </source>
</reference>
<organism evidence="3 4">
    <name type="scientific">Halovulum dunhuangense</name>
    <dbReference type="NCBI Taxonomy" id="1505036"/>
    <lineage>
        <taxon>Bacteria</taxon>
        <taxon>Pseudomonadati</taxon>
        <taxon>Pseudomonadota</taxon>
        <taxon>Alphaproteobacteria</taxon>
        <taxon>Rhodobacterales</taxon>
        <taxon>Paracoccaceae</taxon>
        <taxon>Halovulum</taxon>
    </lineage>
</organism>
<dbReference type="GO" id="GO:0000731">
    <property type="term" value="P:DNA synthesis involved in DNA repair"/>
    <property type="evidence" value="ECO:0007669"/>
    <property type="project" value="TreeGrafter"/>
</dbReference>
<dbReference type="RefSeq" id="WP_171327096.1">
    <property type="nucleotide sequence ID" value="NZ_JABFBC010000010.1"/>
</dbReference>
<dbReference type="Gene3D" id="2.10.109.10">
    <property type="entry name" value="Umud Fragment, subunit A"/>
    <property type="match status" value="1"/>
</dbReference>
<feature type="region of interest" description="Disordered" evidence="2">
    <location>
        <begin position="72"/>
        <end position="91"/>
    </location>
</feature>
<dbReference type="PANTHER" id="PTHR32182:SF0">
    <property type="entry name" value="DNA REPLICATION AND REPAIR PROTEIN RECF"/>
    <property type="match status" value="1"/>
</dbReference>
<dbReference type="CDD" id="cd06529">
    <property type="entry name" value="S24_LexA-like"/>
    <property type="match status" value="1"/>
</dbReference>
<feature type="coiled-coil region" evidence="1">
    <location>
        <begin position="476"/>
        <end position="503"/>
    </location>
</feature>
<dbReference type="GO" id="GO:0006302">
    <property type="term" value="P:double-strand break repair"/>
    <property type="evidence" value="ECO:0007669"/>
    <property type="project" value="TreeGrafter"/>
</dbReference>
<comment type="caution">
    <text evidence="3">The sequence shown here is derived from an EMBL/GenBank/DDBJ whole genome shotgun (WGS) entry which is preliminary data.</text>
</comment>
<evidence type="ECO:0000313" key="3">
    <source>
        <dbReference type="EMBL" id="NNU82234.1"/>
    </source>
</evidence>
<keyword evidence="4" id="KW-1185">Reference proteome</keyword>
<dbReference type="SUPFAM" id="SSF51306">
    <property type="entry name" value="LexA/Signal peptidase"/>
    <property type="match status" value="1"/>
</dbReference>
<protein>
    <recommendedName>
        <fullName evidence="5">AAA domain-containing protein</fullName>
    </recommendedName>
</protein>
<evidence type="ECO:0000256" key="2">
    <source>
        <dbReference type="SAM" id="MobiDB-lite"/>
    </source>
</evidence>
<sequence>MLISLDHATSRLLSGSELSWPASGAARAGSITLGEASHRRLFRFLLSANPSAVAEGSESLFDGIVAAWQDADSDPAPNASQPAASLSPGPWRLDRLETRNFGGLNTFEGPPFVLQTSSDDWCLEGTNGSGKTSLASAIVWALTGYRLREHSGLDPDGGAREPVYDNAGRKVGKWPPLVTYPTRANDLERTATVQVRLTFRSPSGDEAIAERTLVSPAEGAAEIVSDIDPRLNTAPQLLETGLLMPARLAHIGFGSKSASLYEAMKMLTGLDQLADIALGAAAFCNKGRRFLKYAKDNGVAQLETNFGANIGKARELVKDSNIDIPEDLVLGDDNIPNRLQEISEDASTKAGELLALLKAEISDDIDLSTVDGRRRLSRAVNTARDVVENKTNGVQLFAAWAALRKAHSDESFRILSTSLPDFEAKLHAALDWNAKQLADERLRLKALASRFFVPAEDLKMAETCPLCAQHLTTEDQRALAAELAALKADAEAAERVIDDACSDIEKGLRALLPSPVAEHFTQLAAMNPAVDYAAAVRDRFVHATPFSDVLVGLATSVERQVSSQSSFLPDFQFVSFEPPSEPEPAAVNELRRLIHDVKRIIALVDWWSEHRSVFVTSWLTLVGEQDGSGTWSVDSLEGMLTKLEEANDKAEPLDRIAKHLNDAKEAAAKYEEINAVQAMREEIAAALEPLKELKNLVDAETHRSIQSLSGRVSEILKEIRLKDRFDFESTELDKRQVAVHGRFSDDFKIDATLVANASWIRSILWAFVFAMRDEVIEDKGGCSFPLVVLDDPQLTFDPKNKRKWAEKLIGMANAPATDPHGIQLFLVTHERQFFSILTETCSLNGEKGQIARLHGASGVTQILNGTRLERRYSDAKDEDSDDKAYEYVREVRVYCEDLLRIMLRPESYEITGDTLGGLVGLLTTYQKDHVAPFNRPAFKRLTSLLNEQKNKAIKYMNATHHTNDGTIGLAQAEDVERYWRTKLQKSFTDAFMVAADYDAYGADPRLYAYPQAVIEFPASRSAAVAEAGLLKTGIAAAATSDGIVGNGTILIEEWECAEPLTLHNHDAYRVEASTLEPVATIGDIVLVKNYGAPNARNLVVAVYGDRLVARRLNLSDEQPGMAVLTGQATNPYSLPEPVIAPIDKLPMRKIIGTLFMSSRAPAVSAAGEVSPLDNVALARTALDGSRLLKVAGRSMEPIALDGQYVITRMMTISEGTLRGSEGRLVIAIDENGAKYFKRLRRRDDLIILESANSDGSTSSELLSLSGSGYPKLTDLLAVAGVLFEEP</sequence>
<evidence type="ECO:0008006" key="5">
    <source>
        <dbReference type="Google" id="ProtNLM"/>
    </source>
</evidence>
<dbReference type="InterPro" id="IPR039418">
    <property type="entry name" value="LexA-like"/>
</dbReference>
<evidence type="ECO:0000256" key="1">
    <source>
        <dbReference type="SAM" id="Coils"/>
    </source>
</evidence>